<evidence type="ECO:0000256" key="10">
    <source>
        <dbReference type="PIRSR" id="PIRSR000193-1"/>
    </source>
</evidence>
<evidence type="ECO:0000256" key="1">
    <source>
        <dbReference type="ARBA" id="ARBA00004496"/>
    </source>
</evidence>
<dbReference type="InterPro" id="IPR029036">
    <property type="entry name" value="P5CR_dimer"/>
</dbReference>
<evidence type="ECO:0000256" key="4">
    <source>
        <dbReference type="ARBA" id="ARBA00022605"/>
    </source>
</evidence>
<dbReference type="GO" id="GO:0004735">
    <property type="term" value="F:pyrroline-5-carboxylate reductase activity"/>
    <property type="evidence" value="ECO:0007669"/>
    <property type="project" value="UniProtKB-UniRule"/>
</dbReference>
<feature type="domain" description="Pyrroline-5-carboxylate reductase catalytic N-terminal" evidence="12">
    <location>
        <begin position="7"/>
        <end position="100"/>
    </location>
</feature>
<keyword evidence="5 8" id="KW-0641">Proline biosynthesis</keyword>
<feature type="binding site" evidence="10">
    <location>
        <begin position="10"/>
        <end position="15"/>
    </location>
    <ligand>
        <name>NADP(+)</name>
        <dbReference type="ChEBI" id="CHEBI:58349"/>
    </ligand>
</feature>
<evidence type="ECO:0000259" key="12">
    <source>
        <dbReference type="Pfam" id="PF03807"/>
    </source>
</evidence>
<feature type="domain" description="Pyrroline-5-carboxylate reductase dimerisation" evidence="13">
    <location>
        <begin position="163"/>
        <end position="267"/>
    </location>
</feature>
<keyword evidence="4 8" id="KW-0028">Amino-acid biosynthesis</keyword>
<name>A0A0C1QTP9_9BACT</name>
<accession>A0A0C1QTP9</accession>
<comment type="similarity">
    <text evidence="2 8 11">Belongs to the pyrroline-5-carboxylate reductase family.</text>
</comment>
<keyword evidence="7 8" id="KW-0560">Oxidoreductase</keyword>
<comment type="pathway">
    <text evidence="8 11">Amino-acid biosynthesis; L-proline biosynthesis; L-proline from L-glutamate 5-semialdehyde: step 1/1.</text>
</comment>
<comment type="subcellular location">
    <subcellularLocation>
        <location evidence="1 8">Cytoplasm</location>
    </subcellularLocation>
</comment>
<comment type="catalytic activity">
    <reaction evidence="8 11">
        <text>L-proline + NADP(+) = (S)-1-pyrroline-5-carboxylate + NADPH + 2 H(+)</text>
        <dbReference type="Rhea" id="RHEA:14109"/>
        <dbReference type="ChEBI" id="CHEBI:15378"/>
        <dbReference type="ChEBI" id="CHEBI:17388"/>
        <dbReference type="ChEBI" id="CHEBI:57783"/>
        <dbReference type="ChEBI" id="CHEBI:58349"/>
        <dbReference type="ChEBI" id="CHEBI:60039"/>
        <dbReference type="EC" id="1.5.1.2"/>
    </reaction>
</comment>
<dbReference type="HAMAP" id="MF_01925">
    <property type="entry name" value="P5C_reductase"/>
    <property type="match status" value="1"/>
</dbReference>
<keyword evidence="3 8" id="KW-0963">Cytoplasm</keyword>
<dbReference type="PIRSF" id="PIRSF000193">
    <property type="entry name" value="Pyrrol-5-carb_rd"/>
    <property type="match status" value="1"/>
</dbReference>
<dbReference type="EMBL" id="JXBL01000001">
    <property type="protein sequence ID" value="KIE41611.1"/>
    <property type="molecule type" value="Genomic_DNA"/>
</dbReference>
<comment type="catalytic activity">
    <reaction evidence="8">
        <text>L-proline + NAD(+) = (S)-1-pyrroline-5-carboxylate + NADH + 2 H(+)</text>
        <dbReference type="Rhea" id="RHEA:14105"/>
        <dbReference type="ChEBI" id="CHEBI:15378"/>
        <dbReference type="ChEBI" id="CHEBI:17388"/>
        <dbReference type="ChEBI" id="CHEBI:57540"/>
        <dbReference type="ChEBI" id="CHEBI:57945"/>
        <dbReference type="ChEBI" id="CHEBI:60039"/>
        <dbReference type="EC" id="1.5.1.2"/>
    </reaction>
</comment>
<evidence type="ECO:0000256" key="11">
    <source>
        <dbReference type="RuleBase" id="RU003903"/>
    </source>
</evidence>
<dbReference type="Pfam" id="PF03807">
    <property type="entry name" value="F420_oxidored"/>
    <property type="match status" value="1"/>
</dbReference>
<reference evidence="14 15" key="1">
    <citation type="submission" date="2015-01" db="EMBL/GenBank/DDBJ databases">
        <title>Genome sequence of the anaerobic bacterium Geobacter soli GSS01, a dissimilatory Fe(III) reducer from soil.</title>
        <authorList>
            <person name="Yang G."/>
            <person name="Zhou S."/>
        </authorList>
    </citation>
    <scope>NUCLEOTIDE SEQUENCE [LARGE SCALE GENOMIC DNA]</scope>
    <source>
        <strain evidence="14 15">GSS01</strain>
    </source>
</reference>
<dbReference type="InterPro" id="IPR028939">
    <property type="entry name" value="P5C_Rdtase_cat_N"/>
</dbReference>
<feature type="binding site" evidence="10">
    <location>
        <position position="58"/>
    </location>
    <ligand>
        <name>NADPH</name>
        <dbReference type="ChEBI" id="CHEBI:57783"/>
    </ligand>
</feature>
<feature type="binding site" evidence="10">
    <location>
        <begin position="71"/>
        <end position="74"/>
    </location>
    <ligand>
        <name>NADP(+)</name>
        <dbReference type="ChEBI" id="CHEBI:58349"/>
    </ligand>
</feature>
<dbReference type="RefSeq" id="WP_039643399.1">
    <property type="nucleotide sequence ID" value="NZ_JXBL01000001.1"/>
</dbReference>
<dbReference type="PANTHER" id="PTHR11645">
    <property type="entry name" value="PYRROLINE-5-CARBOXYLATE REDUCTASE"/>
    <property type="match status" value="1"/>
</dbReference>
<dbReference type="FunFam" id="3.40.50.720:FF:000190">
    <property type="entry name" value="Pyrroline-5-carboxylate reductase"/>
    <property type="match status" value="1"/>
</dbReference>
<evidence type="ECO:0000256" key="9">
    <source>
        <dbReference type="NCBIfam" id="TIGR00112"/>
    </source>
</evidence>
<dbReference type="InterPro" id="IPR053790">
    <property type="entry name" value="P5CR-like_CS"/>
</dbReference>
<gene>
    <name evidence="8" type="primary">proC</name>
    <name evidence="14" type="ORF">SE37_02680</name>
</gene>
<evidence type="ECO:0000313" key="14">
    <source>
        <dbReference type="EMBL" id="KIE41611.1"/>
    </source>
</evidence>
<evidence type="ECO:0000256" key="8">
    <source>
        <dbReference type="HAMAP-Rule" id="MF_01925"/>
    </source>
</evidence>
<dbReference type="InterPro" id="IPR008927">
    <property type="entry name" value="6-PGluconate_DH-like_C_sf"/>
</dbReference>
<dbReference type="Gene3D" id="3.40.50.720">
    <property type="entry name" value="NAD(P)-binding Rossmann-like Domain"/>
    <property type="match status" value="1"/>
</dbReference>
<keyword evidence="15" id="KW-1185">Reference proteome</keyword>
<dbReference type="AlphaFoldDB" id="A0A0C1QTP9"/>
<evidence type="ECO:0000256" key="2">
    <source>
        <dbReference type="ARBA" id="ARBA00005525"/>
    </source>
</evidence>
<proteinExistence type="inferred from homology"/>
<dbReference type="NCBIfam" id="TIGR00112">
    <property type="entry name" value="proC"/>
    <property type="match status" value="1"/>
</dbReference>
<evidence type="ECO:0000259" key="13">
    <source>
        <dbReference type="Pfam" id="PF14748"/>
    </source>
</evidence>
<dbReference type="GO" id="GO:0055129">
    <property type="term" value="P:L-proline biosynthetic process"/>
    <property type="evidence" value="ECO:0007669"/>
    <property type="project" value="UniProtKB-UniRule"/>
</dbReference>
<dbReference type="FunFam" id="1.10.3730.10:FF:000001">
    <property type="entry name" value="Pyrroline-5-carboxylate reductase"/>
    <property type="match status" value="1"/>
</dbReference>
<evidence type="ECO:0000256" key="7">
    <source>
        <dbReference type="ARBA" id="ARBA00023002"/>
    </source>
</evidence>
<comment type="function">
    <text evidence="8">Catalyzes the reduction of 1-pyrroline-5-carboxylate (PCA) to L-proline.</text>
</comment>
<dbReference type="InterPro" id="IPR000304">
    <property type="entry name" value="Pyrroline-COOH_reductase"/>
</dbReference>
<keyword evidence="6 8" id="KW-0521">NADP</keyword>
<sequence>MLKGSTLGFIGGGNMAEAIIKGLLAGGVAAADVMVAEPVAARREYLHGTYGIDVCADNGRVVAAAGALVMAVKPQVFRGMAAALGPAGLDGKLLISIMAGITTADMEEVCGSAARVIRVMPNTPALVLEGASALCRGRNATDDDLFFAAGIFDLVGTTCVVEEKLMDAVTGVSGCGPAYVFLFMEALSDAGVKNGLPRDVATRLAAQTVLGAARLLLETGDHPGILKEKVTSPGGSTIAGIASLERDAFRGAVMAAVDAATARSAELGKK</sequence>
<organism evidence="14 15">
    <name type="scientific">Geobacter soli</name>
    <dbReference type="NCBI Taxonomy" id="1510391"/>
    <lineage>
        <taxon>Bacteria</taxon>
        <taxon>Pseudomonadati</taxon>
        <taxon>Thermodesulfobacteriota</taxon>
        <taxon>Desulfuromonadia</taxon>
        <taxon>Geobacterales</taxon>
        <taxon>Geobacteraceae</taxon>
        <taxon>Geobacter</taxon>
    </lineage>
</organism>
<dbReference type="UniPathway" id="UPA00098">
    <property type="reaction ID" value="UER00361"/>
</dbReference>
<protein>
    <recommendedName>
        <fullName evidence="8 9">Pyrroline-5-carboxylate reductase</fullName>
        <shortName evidence="8">P5C reductase</shortName>
        <shortName evidence="8">P5CR</shortName>
        <ecNumber evidence="8 9">1.5.1.2</ecNumber>
    </recommendedName>
    <alternativeName>
        <fullName evidence="8">PCA reductase</fullName>
    </alternativeName>
</protein>
<dbReference type="PANTHER" id="PTHR11645:SF0">
    <property type="entry name" value="PYRROLINE-5-CARBOXYLATE REDUCTASE 3"/>
    <property type="match status" value="1"/>
</dbReference>
<dbReference type="Pfam" id="PF14748">
    <property type="entry name" value="P5CR_dimer"/>
    <property type="match status" value="1"/>
</dbReference>
<evidence type="ECO:0000313" key="15">
    <source>
        <dbReference type="Proteomes" id="UP000031433"/>
    </source>
</evidence>
<comment type="caution">
    <text evidence="14">The sequence shown here is derived from an EMBL/GenBank/DDBJ whole genome shotgun (WGS) entry which is preliminary data.</text>
</comment>
<dbReference type="PROSITE" id="PS00521">
    <property type="entry name" value="P5CR"/>
    <property type="match status" value="1"/>
</dbReference>
<evidence type="ECO:0000256" key="3">
    <source>
        <dbReference type="ARBA" id="ARBA00022490"/>
    </source>
</evidence>
<evidence type="ECO:0000256" key="6">
    <source>
        <dbReference type="ARBA" id="ARBA00022857"/>
    </source>
</evidence>
<dbReference type="GO" id="GO:0005737">
    <property type="term" value="C:cytoplasm"/>
    <property type="evidence" value="ECO:0007669"/>
    <property type="project" value="UniProtKB-SubCell"/>
</dbReference>
<dbReference type="InterPro" id="IPR036291">
    <property type="entry name" value="NAD(P)-bd_dom_sf"/>
</dbReference>
<dbReference type="Gene3D" id="1.10.3730.10">
    <property type="entry name" value="ProC C-terminal domain-like"/>
    <property type="match status" value="1"/>
</dbReference>
<dbReference type="EC" id="1.5.1.2" evidence="8 9"/>
<dbReference type="SUPFAM" id="SSF51735">
    <property type="entry name" value="NAD(P)-binding Rossmann-fold domains"/>
    <property type="match status" value="1"/>
</dbReference>
<dbReference type="SUPFAM" id="SSF48179">
    <property type="entry name" value="6-phosphogluconate dehydrogenase C-terminal domain-like"/>
    <property type="match status" value="1"/>
</dbReference>
<dbReference type="Proteomes" id="UP000031433">
    <property type="component" value="Unassembled WGS sequence"/>
</dbReference>
<evidence type="ECO:0000256" key="5">
    <source>
        <dbReference type="ARBA" id="ARBA00022650"/>
    </source>
</evidence>